<feature type="compositionally biased region" description="Basic and acidic residues" evidence="1">
    <location>
        <begin position="167"/>
        <end position="176"/>
    </location>
</feature>
<feature type="region of interest" description="Disordered" evidence="1">
    <location>
        <begin position="62"/>
        <end position="118"/>
    </location>
</feature>
<proteinExistence type="predicted"/>
<keyword evidence="3" id="KW-1185">Reference proteome</keyword>
<evidence type="ECO:0000256" key="1">
    <source>
        <dbReference type="SAM" id="MobiDB-lite"/>
    </source>
</evidence>
<evidence type="ECO:0000313" key="3">
    <source>
        <dbReference type="Proteomes" id="UP001633002"/>
    </source>
</evidence>
<feature type="compositionally biased region" description="Basic and acidic residues" evidence="1">
    <location>
        <begin position="144"/>
        <end position="153"/>
    </location>
</feature>
<accession>A0ABD3GR89</accession>
<reference evidence="2 3" key="1">
    <citation type="submission" date="2024-09" db="EMBL/GenBank/DDBJ databases">
        <title>Chromosome-scale assembly of Riccia sorocarpa.</title>
        <authorList>
            <person name="Paukszto L."/>
        </authorList>
    </citation>
    <scope>NUCLEOTIDE SEQUENCE [LARGE SCALE GENOMIC DNA]</scope>
    <source>
        <strain evidence="2">LP-2024</strain>
        <tissue evidence="2">Aerial parts of the thallus</tissue>
    </source>
</reference>
<name>A0ABD3GR89_9MARC</name>
<sequence length="189" mass="21691">MIVSSNHTNRVSSAVSYRNTWHKIPDEGTVHDQLPYKDTSDQRLAMTSHVKRREGASTQLMWSYGSPRTDEGQNASTIEAERRDGYRQADEARTSQNDLSHNKSSYHVRKIPQKEKKEESVESVQYGCVSEQEIGCDGKKEHKLAGVEKTNDPRKRRNARMMNDDSGGEKGRETGIRKARSLRRRMRKL</sequence>
<dbReference type="EMBL" id="JBJQOH010000007">
    <property type="protein sequence ID" value="KAL3680982.1"/>
    <property type="molecule type" value="Genomic_DNA"/>
</dbReference>
<feature type="region of interest" description="Disordered" evidence="1">
    <location>
        <begin position="144"/>
        <end position="189"/>
    </location>
</feature>
<gene>
    <name evidence="2" type="ORF">R1sor_023938</name>
</gene>
<dbReference type="AlphaFoldDB" id="A0ABD3GR89"/>
<feature type="compositionally biased region" description="Basic and acidic residues" evidence="1">
    <location>
        <begin position="79"/>
        <end position="93"/>
    </location>
</feature>
<feature type="compositionally biased region" description="Polar residues" evidence="1">
    <location>
        <begin position="94"/>
        <end position="103"/>
    </location>
</feature>
<dbReference type="Proteomes" id="UP001633002">
    <property type="component" value="Unassembled WGS sequence"/>
</dbReference>
<evidence type="ECO:0000313" key="2">
    <source>
        <dbReference type="EMBL" id="KAL3680982.1"/>
    </source>
</evidence>
<feature type="compositionally biased region" description="Basic residues" evidence="1">
    <location>
        <begin position="177"/>
        <end position="189"/>
    </location>
</feature>
<comment type="caution">
    <text evidence="2">The sequence shown here is derived from an EMBL/GenBank/DDBJ whole genome shotgun (WGS) entry which is preliminary data.</text>
</comment>
<protein>
    <submittedName>
        <fullName evidence="2">Uncharacterized protein</fullName>
    </submittedName>
</protein>
<organism evidence="2 3">
    <name type="scientific">Riccia sorocarpa</name>
    <dbReference type="NCBI Taxonomy" id="122646"/>
    <lineage>
        <taxon>Eukaryota</taxon>
        <taxon>Viridiplantae</taxon>
        <taxon>Streptophyta</taxon>
        <taxon>Embryophyta</taxon>
        <taxon>Marchantiophyta</taxon>
        <taxon>Marchantiopsida</taxon>
        <taxon>Marchantiidae</taxon>
        <taxon>Marchantiales</taxon>
        <taxon>Ricciaceae</taxon>
        <taxon>Riccia</taxon>
    </lineage>
</organism>